<dbReference type="PANTHER" id="PTHR11941:SF133">
    <property type="entry name" value="1,2-EPOXYPHENYLACETYL-COA ISOMERASE"/>
    <property type="match status" value="1"/>
</dbReference>
<dbReference type="Gene3D" id="3.90.226.10">
    <property type="entry name" value="2-enoyl-CoA Hydratase, Chain A, domain 1"/>
    <property type="match status" value="1"/>
</dbReference>
<evidence type="ECO:0000313" key="2">
    <source>
        <dbReference type="Proteomes" id="UP000282515"/>
    </source>
</evidence>
<evidence type="ECO:0000313" key="1">
    <source>
        <dbReference type="EMBL" id="RLV55340.1"/>
    </source>
</evidence>
<dbReference type="OrthoDB" id="9777711at2"/>
<dbReference type="InterPro" id="IPR029045">
    <property type="entry name" value="ClpP/crotonase-like_dom_sf"/>
</dbReference>
<protein>
    <submittedName>
        <fullName evidence="1">Enoyl-CoA hydratase</fullName>
        <ecNumber evidence="1">4.2.1.17</ecNumber>
    </submittedName>
</protein>
<dbReference type="CDD" id="cd06558">
    <property type="entry name" value="crotonase-like"/>
    <property type="match status" value="1"/>
</dbReference>
<dbReference type="AlphaFoldDB" id="A0A3L8PJE2"/>
<dbReference type="EMBL" id="RDBF01000008">
    <property type="protein sequence ID" value="RLV55340.1"/>
    <property type="molecule type" value="Genomic_DNA"/>
</dbReference>
<dbReference type="SUPFAM" id="SSF52096">
    <property type="entry name" value="ClpP/crotonase"/>
    <property type="match status" value="1"/>
</dbReference>
<accession>A0A3L8PJE2</accession>
<dbReference type="InterPro" id="IPR001753">
    <property type="entry name" value="Enoyl-CoA_hydra/iso"/>
</dbReference>
<organism evidence="1 2">
    <name type="scientific">Aeromicrobium phragmitis</name>
    <dbReference type="NCBI Taxonomy" id="2478914"/>
    <lineage>
        <taxon>Bacteria</taxon>
        <taxon>Bacillati</taxon>
        <taxon>Actinomycetota</taxon>
        <taxon>Actinomycetes</taxon>
        <taxon>Propionibacteriales</taxon>
        <taxon>Nocardioidaceae</taxon>
        <taxon>Aeromicrobium</taxon>
    </lineage>
</organism>
<name>A0A3L8PJE2_9ACTN</name>
<dbReference type="GO" id="GO:0004300">
    <property type="term" value="F:enoyl-CoA hydratase activity"/>
    <property type="evidence" value="ECO:0007669"/>
    <property type="project" value="UniProtKB-EC"/>
</dbReference>
<sequence length="272" mass="29339">MATPENDVVLVDVENGVATITLNRPDVYNAWNSELQTRLFAQFDELAHDDTVRAVIITGAGKAFSSGADMEVLSEADGGTAAGSRPLLAPMWFPKPIIAAINGACAGIGLQLALMCDVRIAAQEAKFTTAFARRGLIAEHGLSWLFARLTSLAVASELLISGRVFTGDEAGRLGVVHFAVPRDDVLSTARAYAQDLADNVSPTAMAVIKWQMYNHYDRPLIESIDHSDDLMRQSAARPDLAEGVASFLERRKPDFAPLDHSAIPLTTFTAKE</sequence>
<reference evidence="1 2" key="1">
    <citation type="submission" date="2018-10" db="EMBL/GenBank/DDBJ databases">
        <title>Aeromicrobium sp. 9W16Y-2 whole genome shotgun sequence.</title>
        <authorList>
            <person name="Li F."/>
        </authorList>
    </citation>
    <scope>NUCLEOTIDE SEQUENCE [LARGE SCALE GENOMIC DNA]</scope>
    <source>
        <strain evidence="1 2">9W16Y-2</strain>
    </source>
</reference>
<dbReference type="PANTHER" id="PTHR11941">
    <property type="entry name" value="ENOYL-COA HYDRATASE-RELATED"/>
    <property type="match status" value="1"/>
</dbReference>
<proteinExistence type="predicted"/>
<dbReference type="Pfam" id="PF00378">
    <property type="entry name" value="ECH_1"/>
    <property type="match status" value="1"/>
</dbReference>
<dbReference type="RefSeq" id="WP_121794680.1">
    <property type="nucleotide sequence ID" value="NZ_RDBF01000008.1"/>
</dbReference>
<keyword evidence="1" id="KW-0456">Lyase</keyword>
<dbReference type="Proteomes" id="UP000282515">
    <property type="component" value="Unassembled WGS sequence"/>
</dbReference>
<comment type="caution">
    <text evidence="1">The sequence shown here is derived from an EMBL/GenBank/DDBJ whole genome shotgun (WGS) entry which is preliminary data.</text>
</comment>
<gene>
    <name evidence="1" type="ORF">D9V41_11305</name>
</gene>
<dbReference type="GO" id="GO:0006635">
    <property type="term" value="P:fatty acid beta-oxidation"/>
    <property type="evidence" value="ECO:0007669"/>
    <property type="project" value="TreeGrafter"/>
</dbReference>
<keyword evidence="2" id="KW-1185">Reference proteome</keyword>
<dbReference type="EC" id="4.2.1.17" evidence="1"/>